<evidence type="ECO:0000256" key="1">
    <source>
        <dbReference type="SAM" id="MobiDB-lite"/>
    </source>
</evidence>
<name>A0A7I8K0K8_SPIIN</name>
<proteinExistence type="predicted"/>
<dbReference type="AlphaFoldDB" id="A0A7I8K0K8"/>
<feature type="region of interest" description="Disordered" evidence="1">
    <location>
        <begin position="25"/>
        <end position="74"/>
    </location>
</feature>
<gene>
    <name evidence="2" type="ORF">SI8410_01001889</name>
</gene>
<evidence type="ECO:0000313" key="3">
    <source>
        <dbReference type="Proteomes" id="UP000663760"/>
    </source>
</evidence>
<organism evidence="2 3">
    <name type="scientific">Spirodela intermedia</name>
    <name type="common">Intermediate duckweed</name>
    <dbReference type="NCBI Taxonomy" id="51605"/>
    <lineage>
        <taxon>Eukaryota</taxon>
        <taxon>Viridiplantae</taxon>
        <taxon>Streptophyta</taxon>
        <taxon>Embryophyta</taxon>
        <taxon>Tracheophyta</taxon>
        <taxon>Spermatophyta</taxon>
        <taxon>Magnoliopsida</taxon>
        <taxon>Liliopsida</taxon>
        <taxon>Araceae</taxon>
        <taxon>Lemnoideae</taxon>
        <taxon>Spirodela</taxon>
    </lineage>
</organism>
<dbReference type="EMBL" id="LR746264">
    <property type="protein sequence ID" value="CAA7389918.1"/>
    <property type="molecule type" value="Genomic_DNA"/>
</dbReference>
<protein>
    <submittedName>
        <fullName evidence="2">Uncharacterized protein</fullName>
    </submittedName>
</protein>
<accession>A0A7I8K0K8</accession>
<feature type="region of interest" description="Disordered" evidence="1">
    <location>
        <begin position="1"/>
        <end position="20"/>
    </location>
</feature>
<dbReference type="Proteomes" id="UP000663760">
    <property type="component" value="Chromosome 1"/>
</dbReference>
<reference evidence="2" key="1">
    <citation type="submission" date="2020-02" db="EMBL/GenBank/DDBJ databases">
        <authorList>
            <person name="Scholz U."/>
            <person name="Mascher M."/>
            <person name="Fiebig A."/>
        </authorList>
    </citation>
    <scope>NUCLEOTIDE SEQUENCE</scope>
</reference>
<sequence>MRARRAGRGDHRGARGGASCGAGWGRLGALLRSPPTPPPPHPSGRSSLVPRPAGARAFERPPACGPLATPPSASAVGWSRAARAGVAGGRATWLILPVVICLSQRLSHACVSMN</sequence>
<keyword evidence="3" id="KW-1185">Reference proteome</keyword>
<evidence type="ECO:0000313" key="2">
    <source>
        <dbReference type="EMBL" id="CAA7389918.1"/>
    </source>
</evidence>